<protein>
    <recommendedName>
        <fullName evidence="8">Ankyrin repeat protein</fullName>
    </recommendedName>
</protein>
<keyword evidence="7" id="KW-1185">Reference proteome</keyword>
<evidence type="ECO:0008006" key="8">
    <source>
        <dbReference type="Google" id="ProtNLM"/>
    </source>
</evidence>
<keyword evidence="1" id="KW-0677">Repeat</keyword>
<dbReference type="InterPro" id="IPR056884">
    <property type="entry name" value="NPHP3-like_N"/>
</dbReference>
<dbReference type="SMART" id="SM00248">
    <property type="entry name" value="ANK"/>
    <property type="match status" value="21"/>
</dbReference>
<feature type="repeat" description="ANK" evidence="3">
    <location>
        <begin position="1052"/>
        <end position="1084"/>
    </location>
</feature>
<proteinExistence type="predicted"/>
<dbReference type="PRINTS" id="PR01415">
    <property type="entry name" value="ANKYRIN"/>
</dbReference>
<feature type="repeat" description="ANK" evidence="3">
    <location>
        <begin position="722"/>
        <end position="754"/>
    </location>
</feature>
<evidence type="ECO:0000256" key="3">
    <source>
        <dbReference type="PROSITE-ProRule" id="PRU00023"/>
    </source>
</evidence>
<dbReference type="PROSITE" id="PS50297">
    <property type="entry name" value="ANK_REP_REGION"/>
    <property type="match status" value="11"/>
</dbReference>
<dbReference type="SUPFAM" id="SSF48403">
    <property type="entry name" value="Ankyrin repeat"/>
    <property type="match status" value="3"/>
</dbReference>
<dbReference type="Pfam" id="PF12796">
    <property type="entry name" value="Ank_2"/>
    <property type="match status" value="4"/>
</dbReference>
<dbReference type="Gene3D" id="1.25.40.20">
    <property type="entry name" value="Ankyrin repeat-containing domain"/>
    <property type="match status" value="6"/>
</dbReference>
<feature type="repeat" description="ANK" evidence="3">
    <location>
        <begin position="623"/>
        <end position="655"/>
    </location>
</feature>
<dbReference type="PROSITE" id="PS50088">
    <property type="entry name" value="ANK_REPEAT"/>
    <property type="match status" value="13"/>
</dbReference>
<keyword evidence="2 3" id="KW-0040">ANK repeat</keyword>
<feature type="domain" description="GPI inositol-deacylase winged helix" evidence="4">
    <location>
        <begin position="437"/>
        <end position="516"/>
    </location>
</feature>
<feature type="repeat" description="ANK" evidence="3">
    <location>
        <begin position="1085"/>
        <end position="1118"/>
    </location>
</feature>
<evidence type="ECO:0000313" key="6">
    <source>
        <dbReference type="EMBL" id="KAJ9606743.1"/>
    </source>
</evidence>
<sequence length="1617" mass="178654">MAEAVGLVSSIAQLVTVATQIAKLTYGYIADVRNASRVQKAYLQEVSALVDVLLRLEQALQDSETFSLIDARPTTLSSPAITECQSNLSTQHARLKKHINKLIWPFQDRDLRRAIDDVHRFRSIFGDFAVANTSLLASATLRNVDSLQQSQQKAQILNWLDPGEGVSKVKPAAVPGTGSWFVTDPVFRQWREGPSDALWCTGVPGVGKSLLASIAIDWLSKNSGKDASGVLYYFCDFTSRRQQTDLTILQSLLRQMLDQKCETVVPILSKHLQKGFSVPKVEELLSAFKEVCSQSKFYLVFDAPDKLDSSQFILSQVPVLVQAGCRVLVTSRDHPDVRKALGFGRSLTVYSHMEDMTLYILHRFRESDFRDTVVKGHTLVDTVSQKSNSLFLVAKLIMDKLLELPTVKQMRKSLAAGPMKLEDAYATSLRRIDAQSQALRNMARRLIAWVVHAERPLRPVEVAHAFATDCEDDEIDEENLVMVQTLLRSCKGLVVVDHDRGTFGMVHTTAYEFFKSYSHALSTSEDMAQTALTYMCLKVLRLGACDTLDGLLKRLEDLPFLEYAARNWGRHLSDPLLQAKLSNLITKVLQDGGTRSSAVQVLQFRPGLKSRDIAEAVFMSLPKEQTALHVAAYWGLQIQTHNLISAGADVNATDSQGWSPLHWAASGGHTAIIETLVKGGANINSRDSQKWMPLFWTSFRGALAALKLLLDHGANHLLRDVHGWSALHWAVSRGESQIVTALLKHHATYTSKSQRKSVRSMTVARSTEPEEALGEISPLELAVDAQDADLFETLLRNQHETDDKTLNISWTSGHFDPPTSNMWRVYNKAESMYGVEHYIGDHEWTDYGRKPNETTWKTRLLHAAIRDGRLSVMQLLIEIGADINFLRPRGALHAAAFREDPRFSQILLQHGADVSLRDSSGQTALHQAVLNGFENTISELLRGGSDVNAARERGRRDRLDMFFPRRKQLSITNMSSGMTPLMLACGYLSSNSEDSENIQNRIIALLLSYGGDPALPDEKGRTCLHYAPSTGSLPVTQVFIDCGVDINLRDGEGMTALHHAAQFGDLAILRCLVQAGADVNLTDKSNATPLHYAARAQDAEVLRELLEMGGQDVNHQDHKGVAIIHHFSRACNLDIIRLLVDYGARIDVTDSAHRSVMHYLAACEEGNVKMENLRAVFHLLNAGVDSRLLNTECVIVEAERFQSSPTRHTALSTAIKKSNWKLFHLMREAGAELPADMTGLLGLAIKAVQPDVVQHLIDSGAELRRVQDQHGRFSLEGLHLQAHVHAERLDRLLGQLVALSVDISECSNYGQTLLSTAAMELNSADVAAVLIKHGANPYQKCRGLDSIVLTAIHRNYGFLRGLLENLPQSGAEGHWTQYLPPAVPGSIDLEELARVSIALRASEQAGELKQTILTKSIMEKQIEFAELLIAKGLNLETEDEYGWTPLHHAVLLELHSVTKLLLEAGAKVDAAAKMYASDRVKPSGLYSGSKWTGRPLHIAVLLGDEEVTAMLLERGANVNTSTGEKSAYFRLHGPTPLHIALGTGKQYCLAPNLGDSRLRIAKLLIEKGANVDGVGDHLTPDDLKHFNGHEDLWEAVRSGLTETDGDDNSSKSPDSGI</sequence>
<dbReference type="Pfam" id="PF22939">
    <property type="entry name" value="WHD_GPIID"/>
    <property type="match status" value="1"/>
</dbReference>
<evidence type="ECO:0000256" key="2">
    <source>
        <dbReference type="ARBA" id="ARBA00023043"/>
    </source>
</evidence>
<dbReference type="Proteomes" id="UP001172673">
    <property type="component" value="Unassembled WGS sequence"/>
</dbReference>
<evidence type="ECO:0000313" key="7">
    <source>
        <dbReference type="Proteomes" id="UP001172673"/>
    </source>
</evidence>
<gene>
    <name evidence="6" type="ORF">H2200_008752</name>
</gene>
<feature type="repeat" description="ANK" evidence="3">
    <location>
        <begin position="1495"/>
        <end position="1523"/>
    </location>
</feature>
<dbReference type="Gene3D" id="3.40.50.300">
    <property type="entry name" value="P-loop containing nucleotide triphosphate hydrolases"/>
    <property type="match status" value="1"/>
</dbReference>
<comment type="caution">
    <text evidence="6">The sequence shown here is derived from an EMBL/GenBank/DDBJ whole genome shotgun (WGS) entry which is preliminary data.</text>
</comment>
<reference evidence="6" key="1">
    <citation type="submission" date="2022-10" db="EMBL/GenBank/DDBJ databases">
        <title>Culturing micro-colonial fungi from biological soil crusts in the Mojave desert and describing Neophaeococcomyces mojavensis, and introducing the new genera and species Taxawa tesnikishii.</title>
        <authorList>
            <person name="Kurbessoian T."/>
            <person name="Stajich J.E."/>
        </authorList>
    </citation>
    <scope>NUCLEOTIDE SEQUENCE</scope>
    <source>
        <strain evidence="6">TK_41</strain>
    </source>
</reference>
<dbReference type="InterPro" id="IPR027417">
    <property type="entry name" value="P-loop_NTPase"/>
</dbReference>
<dbReference type="SUPFAM" id="SSF52540">
    <property type="entry name" value="P-loop containing nucleoside triphosphate hydrolases"/>
    <property type="match status" value="1"/>
</dbReference>
<evidence type="ECO:0000259" key="5">
    <source>
        <dbReference type="Pfam" id="PF24883"/>
    </source>
</evidence>
<dbReference type="PANTHER" id="PTHR24198:SF165">
    <property type="entry name" value="ANKYRIN REPEAT-CONTAINING PROTEIN-RELATED"/>
    <property type="match status" value="1"/>
</dbReference>
<feature type="repeat" description="ANK" evidence="3">
    <location>
        <begin position="1119"/>
        <end position="1151"/>
    </location>
</feature>
<dbReference type="InterPro" id="IPR036770">
    <property type="entry name" value="Ankyrin_rpt-contain_sf"/>
</dbReference>
<feature type="repeat" description="ANK" evidence="3">
    <location>
        <begin position="861"/>
        <end position="888"/>
    </location>
</feature>
<dbReference type="Pfam" id="PF24883">
    <property type="entry name" value="NPHP3_N"/>
    <property type="match status" value="1"/>
</dbReference>
<feature type="repeat" description="ANK" evidence="3">
    <location>
        <begin position="887"/>
        <end position="919"/>
    </location>
</feature>
<dbReference type="PANTHER" id="PTHR24198">
    <property type="entry name" value="ANKYRIN REPEAT AND PROTEIN KINASE DOMAIN-CONTAINING PROTEIN"/>
    <property type="match status" value="1"/>
</dbReference>
<accession>A0AA39CFL5</accession>
<feature type="domain" description="Nephrocystin 3-like N-terminal" evidence="5">
    <location>
        <begin position="176"/>
        <end position="332"/>
    </location>
</feature>
<evidence type="ECO:0000259" key="4">
    <source>
        <dbReference type="Pfam" id="PF22939"/>
    </source>
</evidence>
<feature type="repeat" description="ANK" evidence="3">
    <location>
        <begin position="920"/>
        <end position="952"/>
    </location>
</feature>
<evidence type="ECO:0000256" key="1">
    <source>
        <dbReference type="ARBA" id="ARBA00022737"/>
    </source>
</evidence>
<dbReference type="Pfam" id="PF00023">
    <property type="entry name" value="Ank"/>
    <property type="match status" value="2"/>
</dbReference>
<organism evidence="6 7">
    <name type="scientific">Cladophialophora chaetospira</name>
    <dbReference type="NCBI Taxonomy" id="386627"/>
    <lineage>
        <taxon>Eukaryota</taxon>
        <taxon>Fungi</taxon>
        <taxon>Dikarya</taxon>
        <taxon>Ascomycota</taxon>
        <taxon>Pezizomycotina</taxon>
        <taxon>Eurotiomycetes</taxon>
        <taxon>Chaetothyriomycetidae</taxon>
        <taxon>Chaetothyriales</taxon>
        <taxon>Herpotrichiellaceae</taxon>
        <taxon>Cladophialophora</taxon>
    </lineage>
</organism>
<dbReference type="InterPro" id="IPR002110">
    <property type="entry name" value="Ankyrin_rpt"/>
</dbReference>
<dbReference type="EMBL" id="JAPDRK010000013">
    <property type="protein sequence ID" value="KAJ9606743.1"/>
    <property type="molecule type" value="Genomic_DNA"/>
</dbReference>
<name>A0AA39CFL5_9EURO</name>
<feature type="repeat" description="ANK" evidence="3">
    <location>
        <begin position="656"/>
        <end position="688"/>
    </location>
</feature>
<feature type="repeat" description="ANK" evidence="3">
    <location>
        <begin position="1019"/>
        <end position="1051"/>
    </location>
</feature>
<dbReference type="InterPro" id="IPR054471">
    <property type="entry name" value="GPIID_WHD"/>
</dbReference>
<feature type="repeat" description="ANK" evidence="3">
    <location>
        <begin position="1441"/>
        <end position="1473"/>
    </location>
</feature>
<feature type="repeat" description="ANK" evidence="3">
    <location>
        <begin position="1532"/>
        <end position="1576"/>
    </location>
</feature>